<dbReference type="EMBL" id="JWZT01001417">
    <property type="protein sequence ID" value="KII72078.1"/>
    <property type="molecule type" value="Genomic_DNA"/>
</dbReference>
<comment type="caution">
    <text evidence="1">The sequence shown here is derived from an EMBL/GenBank/DDBJ whole genome shotgun (WGS) entry which is preliminary data.</text>
</comment>
<proteinExistence type="predicted"/>
<accession>A0A0C2JRP9</accession>
<reference evidence="1 2" key="1">
    <citation type="journal article" date="2014" name="Genome Biol. Evol.">
        <title>The genome of the myxosporean Thelohanellus kitauei shows adaptations to nutrient acquisition within its fish host.</title>
        <authorList>
            <person name="Yang Y."/>
            <person name="Xiong J."/>
            <person name="Zhou Z."/>
            <person name="Huo F."/>
            <person name="Miao W."/>
            <person name="Ran C."/>
            <person name="Liu Y."/>
            <person name="Zhang J."/>
            <person name="Feng J."/>
            <person name="Wang M."/>
            <person name="Wang M."/>
            <person name="Wang L."/>
            <person name="Yao B."/>
        </authorList>
    </citation>
    <scope>NUCLEOTIDE SEQUENCE [LARGE SCALE GENOMIC DNA]</scope>
    <source>
        <strain evidence="1">Wuqing</strain>
    </source>
</reference>
<name>A0A0C2JRP9_THEKT</name>
<sequence>MKLNGTSTILKTVRNRWESKLSSCSITTFIRCNLLEALLRVFNKNVPLVYCLVHESKVASVSFQTKPHNTRASDSKLQYKNTFYIVSLENLALKIHDMVMSSKIRSDHSSGAS</sequence>
<organism evidence="1 2">
    <name type="scientific">Thelohanellus kitauei</name>
    <name type="common">Myxosporean</name>
    <dbReference type="NCBI Taxonomy" id="669202"/>
    <lineage>
        <taxon>Eukaryota</taxon>
        <taxon>Metazoa</taxon>
        <taxon>Cnidaria</taxon>
        <taxon>Myxozoa</taxon>
        <taxon>Myxosporea</taxon>
        <taxon>Bivalvulida</taxon>
        <taxon>Platysporina</taxon>
        <taxon>Myxobolidae</taxon>
        <taxon>Thelohanellus</taxon>
    </lineage>
</organism>
<gene>
    <name evidence="1" type="ORF">RF11_14408</name>
</gene>
<protein>
    <submittedName>
        <fullName evidence="1">Uncharacterized protein</fullName>
    </submittedName>
</protein>
<keyword evidence="2" id="KW-1185">Reference proteome</keyword>
<evidence type="ECO:0000313" key="2">
    <source>
        <dbReference type="Proteomes" id="UP000031668"/>
    </source>
</evidence>
<dbReference type="AlphaFoldDB" id="A0A0C2JRP9"/>
<dbReference type="Proteomes" id="UP000031668">
    <property type="component" value="Unassembled WGS sequence"/>
</dbReference>
<evidence type="ECO:0000313" key="1">
    <source>
        <dbReference type="EMBL" id="KII72078.1"/>
    </source>
</evidence>